<accession>A0ABN7QIF9</accession>
<sequence length="754" mass="81200">MTNPSGSQGDEPLVTVPVSGDNGPDNAGSYRIKPPAGASVPASSTRWVMPGETVDIEDLPIGRGFFYVGDFRRGRPGPVDACVIDTGAQVAQEAADPAADIGIVPPGYATLSGEERRTYIEWLASPRRKPDIHTRYLFLHLFGFERRVLIDGAAGKVSEAEYGEMTRELQRMLNLDADYSWQRHVRNLLDFIDLMAARTGKVYDQKPPNGSATGYQVPLNVRVAFGQAALDRHPVPAGWALAWVKLDPMMIRRAAVARCPDEFDRVFMRRYRERFHEGMLVPVNRTRLNVLPQPAFKALQNVPLPGFLLGLPDVAAVTGPRNRLQLLMNESADALGAFSRYLARNPDAYGSLEATLMLPPEVWPDATRDAISALASEVADTTTVITFGALFARFKAMGTLTRDRMASFNAALSQAGIAVEPDVRLGARTPKPDDAVALFAAPATAALAHTDDAYVVATLMVDLAAAVATADGTASAAEIALIEREIDAWSHLEPLQQTRLKARNLVQLAQAASSAGLKKKLEPLPAGVKKAIACFLVQTANADGTVSREEVKLLEKIYRMLDLDPQRLYIDLHQGASAVSGPGGARAPGARRASVAVKPGERASKDAAPEARSAGAGLVLDTTRIAALQQETARVSAILADVFVEEQPAVPLEEASNARESVAPEDLEEPEEVVPAPDALLGLDDAHSTFLRLLVSRPSWTRAELADAAADLELMLDGAIEQVNEASLDHWDEPLTDGDDPVEINQDLAQRLAA</sequence>
<protein>
    <recommendedName>
        <fullName evidence="7">Tellurite resistance protein TerB</fullName>
    </recommendedName>
</protein>
<evidence type="ECO:0000313" key="5">
    <source>
        <dbReference type="EMBL" id="CAG4887412.1"/>
    </source>
</evidence>
<dbReference type="EMBL" id="CAJQYY010000002">
    <property type="protein sequence ID" value="CAG4887412.1"/>
    <property type="molecule type" value="Genomic_DNA"/>
</dbReference>
<feature type="domain" description="TerB-C" evidence="4">
    <location>
        <begin position="605"/>
        <end position="752"/>
    </location>
</feature>
<dbReference type="InterPro" id="IPR028932">
    <property type="entry name" value="TerB-C"/>
</dbReference>
<evidence type="ECO:0000313" key="6">
    <source>
        <dbReference type="Proteomes" id="UP000789752"/>
    </source>
</evidence>
<evidence type="ECO:0000259" key="2">
    <source>
        <dbReference type="Pfam" id="PF05099"/>
    </source>
</evidence>
<feature type="domain" description="TerB N-terminal" evidence="3">
    <location>
        <begin position="50"/>
        <end position="255"/>
    </location>
</feature>
<dbReference type="Pfam" id="PF13208">
    <property type="entry name" value="TerB_N"/>
    <property type="match status" value="1"/>
</dbReference>
<dbReference type="Pfam" id="PF15615">
    <property type="entry name" value="TerB_C"/>
    <property type="match status" value="1"/>
</dbReference>
<feature type="region of interest" description="Disordered" evidence="1">
    <location>
        <begin position="1"/>
        <end position="43"/>
    </location>
</feature>
<reference evidence="5 6" key="1">
    <citation type="submission" date="2021-04" db="EMBL/GenBank/DDBJ databases">
        <authorList>
            <person name="Vanwijnsberghe S."/>
        </authorList>
    </citation>
    <scope>NUCLEOTIDE SEQUENCE [LARGE SCALE GENOMIC DNA]</scope>
    <source>
        <strain evidence="5 6">LMG 32171</strain>
    </source>
</reference>
<dbReference type="InterPro" id="IPR029024">
    <property type="entry name" value="TerB-like"/>
</dbReference>
<organism evidence="5 6">
    <name type="scientific">Paraburkholderia gardini</name>
    <dbReference type="NCBI Taxonomy" id="2823469"/>
    <lineage>
        <taxon>Bacteria</taxon>
        <taxon>Pseudomonadati</taxon>
        <taxon>Pseudomonadota</taxon>
        <taxon>Betaproteobacteria</taxon>
        <taxon>Burkholderiales</taxon>
        <taxon>Burkholderiaceae</taxon>
        <taxon>Paraburkholderia</taxon>
    </lineage>
</organism>
<keyword evidence="6" id="KW-1185">Reference proteome</keyword>
<dbReference type="Gene3D" id="1.10.3680.10">
    <property type="entry name" value="TerB-like"/>
    <property type="match status" value="1"/>
</dbReference>
<dbReference type="RefSeq" id="WP_228974214.1">
    <property type="nucleotide sequence ID" value="NZ_CAJQYY010000002.1"/>
</dbReference>
<dbReference type="InterPro" id="IPR025266">
    <property type="entry name" value="TerB_N"/>
</dbReference>
<gene>
    <name evidence="5" type="ORF">R54767_00318</name>
</gene>
<proteinExistence type="predicted"/>
<dbReference type="SUPFAM" id="SSF158682">
    <property type="entry name" value="TerB-like"/>
    <property type="match status" value="1"/>
</dbReference>
<evidence type="ECO:0008006" key="7">
    <source>
        <dbReference type="Google" id="ProtNLM"/>
    </source>
</evidence>
<dbReference type="Proteomes" id="UP000789752">
    <property type="component" value="Unassembled WGS sequence"/>
</dbReference>
<name>A0ABN7QIF9_9BURK</name>
<evidence type="ECO:0000256" key="1">
    <source>
        <dbReference type="SAM" id="MobiDB-lite"/>
    </source>
</evidence>
<dbReference type="Pfam" id="PF05099">
    <property type="entry name" value="TerB"/>
    <property type="match status" value="1"/>
</dbReference>
<evidence type="ECO:0000259" key="4">
    <source>
        <dbReference type="Pfam" id="PF15615"/>
    </source>
</evidence>
<evidence type="ECO:0000259" key="3">
    <source>
        <dbReference type="Pfam" id="PF13208"/>
    </source>
</evidence>
<dbReference type="CDD" id="cd07176">
    <property type="entry name" value="terB"/>
    <property type="match status" value="1"/>
</dbReference>
<feature type="domain" description="Co-chaperone DjlA N-terminal" evidence="2">
    <location>
        <begin position="462"/>
        <end position="567"/>
    </location>
</feature>
<dbReference type="InterPro" id="IPR007791">
    <property type="entry name" value="DjlA_N"/>
</dbReference>
<comment type="caution">
    <text evidence="5">The sequence shown here is derived from an EMBL/GenBank/DDBJ whole genome shotgun (WGS) entry which is preliminary data.</text>
</comment>